<dbReference type="EMBL" id="DQ217399">
    <property type="protein sequence ID" value="ABA62014.1"/>
    <property type="molecule type" value="Genomic_DNA"/>
</dbReference>
<feature type="transmembrane region" description="Helical" evidence="1">
    <location>
        <begin position="24"/>
        <end position="43"/>
    </location>
</feature>
<reference evidence="3" key="3">
    <citation type="journal article" date="2007" name="Antonie Van Leeuwenhoek">
        <title>Interpretation of mtDNA RFLP variability among Aspergillus tubingensis isolates.</title>
        <authorList>
            <person name="Juhasz A."/>
            <person name="Engi H."/>
            <person name="Pfeiffer I."/>
            <person name="Kucsera J."/>
            <person name="Vagvolgyi C."/>
            <person name="Hamari Z."/>
        </authorList>
    </citation>
    <scope>NUCLEOTIDE SEQUENCE</scope>
    <source>
        <strain evidence="3">0932</strain>
    </source>
</reference>
<feature type="transmembrane region" description="Helical" evidence="1">
    <location>
        <begin position="82"/>
        <end position="101"/>
    </location>
</feature>
<evidence type="ECO:0000313" key="2">
    <source>
        <dbReference type="EMBL" id="AAS66781.1"/>
    </source>
</evidence>
<proteinExistence type="predicted"/>
<feature type="transmembrane region" description="Helical" evidence="1">
    <location>
        <begin position="281"/>
        <end position="299"/>
    </location>
</feature>
<gene>
    <name evidence="2" type="primary">urf1</name>
</gene>
<reference evidence="2" key="2">
    <citation type="submission" date="2004-01" db="EMBL/GenBank/DDBJ databases">
        <title>Sequence of the mitochondrial nad1, urf1, urf2 and nad4 of the Aspergillus tubingensis strain 0932 representing mtDNA type 2b.</title>
        <authorList>
            <person name="Juhasz A."/>
            <person name="Hamari Z."/>
            <person name="Kevei F."/>
        </authorList>
    </citation>
    <scope>NUCLEOTIDE SEQUENCE</scope>
    <source>
        <strain evidence="2">0932</strain>
    </source>
</reference>
<geneLocation type="mitochondrion" evidence="2"/>
<keyword evidence="1" id="KW-0812">Transmembrane</keyword>
<accession>Q6QU73</accession>
<name>Q6QU73_ASPTU</name>
<feature type="transmembrane region" description="Helical" evidence="1">
    <location>
        <begin position="181"/>
        <end position="203"/>
    </location>
</feature>
<dbReference type="AlphaFoldDB" id="Q6QU73"/>
<evidence type="ECO:0000256" key="1">
    <source>
        <dbReference type="SAM" id="Phobius"/>
    </source>
</evidence>
<keyword evidence="2" id="KW-0496">Mitochondrion</keyword>
<feature type="transmembrane region" description="Helical" evidence="1">
    <location>
        <begin position="255"/>
        <end position="274"/>
    </location>
</feature>
<dbReference type="RefSeq" id="YP_398769.1">
    <property type="nucleotide sequence ID" value="NC_007597.1"/>
</dbReference>
<reference evidence="2" key="1">
    <citation type="journal article" date="2004" name="FEMS Microbiol. Lett.">
        <title>Mitochondrial DNA organisation of the mtDNA type 2b of Aspergillus tubingensis compared to the Aspergillus niger mtDNA type 1a.</title>
        <authorList>
            <person name="Juhasz A."/>
            <person name="Laday M."/>
            <person name="Gacser A."/>
            <person name="Kucsera J."/>
            <person name="Pfeiffer I."/>
            <person name="Kevei F."/>
            <person name="Hamari Z."/>
        </authorList>
    </citation>
    <scope>NUCLEOTIDE SEQUENCE</scope>
    <source>
        <strain evidence="2">0932</strain>
    </source>
</reference>
<sequence>MFALVLPIFEYIFAIIFTDLEKSKYIKSIYIIIIDFIDFFIIIIKKIWYFYIKYFILDILVFYIKKFIIFLFNYLYKYLIKYSPLFISYYFSYIKPIYDYLYNKQIVKIMNHPLVSFLQNEKVKKYYIFLFNCEKITKYSQWFKCLFNLLILGLIIKDINSNHEFLTSIDKFMDNILSPNFYIMLAYSSIKYYFISKILLIIFNIVTNNSIKEIHDKYFNNILHYYYIILPTLVMLTLFTIYNDDYPLILTLKDLIFYLVIIHLGLGFLIEALYKDIQSPLITLFTILIALSGIIIAIFNI</sequence>
<protein>
    <submittedName>
        <fullName evidence="3">Orf1</fullName>
    </submittedName>
    <submittedName>
        <fullName evidence="2">Unidentified reading frame 1</fullName>
    </submittedName>
</protein>
<keyword evidence="1" id="KW-1133">Transmembrane helix</keyword>
<organism evidence="2">
    <name type="scientific">Aspergillus tubingensis</name>
    <dbReference type="NCBI Taxonomy" id="5068"/>
    <lineage>
        <taxon>Eukaryota</taxon>
        <taxon>Fungi</taxon>
        <taxon>Dikarya</taxon>
        <taxon>Ascomycota</taxon>
        <taxon>Pezizomycotina</taxon>
        <taxon>Eurotiomycetes</taxon>
        <taxon>Eurotiomycetidae</taxon>
        <taxon>Eurotiales</taxon>
        <taxon>Aspergillaceae</taxon>
        <taxon>Aspergillus</taxon>
        <taxon>Aspergillus subgen. Circumdati</taxon>
    </lineage>
</organism>
<feature type="transmembrane region" description="Helical" evidence="1">
    <location>
        <begin position="224"/>
        <end position="243"/>
    </location>
</feature>
<evidence type="ECO:0000313" key="3">
    <source>
        <dbReference type="EMBL" id="ABA62014.1"/>
    </source>
</evidence>
<keyword evidence="1" id="KW-0472">Membrane</keyword>
<dbReference type="EMBL" id="AY525762">
    <property type="protein sequence ID" value="AAS66781.1"/>
    <property type="molecule type" value="Genomic_DNA"/>
</dbReference>